<dbReference type="OMA" id="MVVISRT"/>
<evidence type="ECO:0008006" key="15">
    <source>
        <dbReference type="Google" id="ProtNLM"/>
    </source>
</evidence>
<dbReference type="InterPro" id="IPR005683">
    <property type="entry name" value="Tom22"/>
</dbReference>
<keyword evidence="7" id="KW-1133">Transmembrane helix</keyword>
<dbReference type="GeneID" id="5129085"/>
<dbReference type="RefSeq" id="XP_001487410.1">
    <property type="nucleotide sequence ID" value="XM_001487360.1"/>
</dbReference>
<dbReference type="Proteomes" id="UP000001997">
    <property type="component" value="Unassembled WGS sequence"/>
</dbReference>
<keyword evidence="3" id="KW-0813">Transport</keyword>
<comment type="similarity">
    <text evidence="2">Belongs to the Tom22 family.</text>
</comment>
<evidence type="ECO:0000313" key="13">
    <source>
        <dbReference type="EMBL" id="EDK36689.1"/>
    </source>
</evidence>
<keyword evidence="11" id="KW-0675">Receptor</keyword>
<evidence type="ECO:0000256" key="8">
    <source>
        <dbReference type="ARBA" id="ARBA00023010"/>
    </source>
</evidence>
<dbReference type="KEGG" id="pgu:PGUG_00787"/>
<evidence type="ECO:0000256" key="3">
    <source>
        <dbReference type="ARBA" id="ARBA00022448"/>
    </source>
</evidence>
<dbReference type="GO" id="GO:0006886">
    <property type="term" value="P:intracellular protein transport"/>
    <property type="evidence" value="ECO:0007669"/>
    <property type="project" value="InterPro"/>
</dbReference>
<dbReference type="VEuPathDB" id="FungiDB:PGUG_00787"/>
<dbReference type="HOGENOM" id="CLU_094333_2_0_1"/>
<keyword evidence="5" id="KW-1000">Mitochondrion outer membrane</keyword>
<gene>
    <name evidence="13" type="ORF">PGUG_00787</name>
</gene>
<dbReference type="InParanoid" id="A5DBY2"/>
<dbReference type="PANTHER" id="PTHR12504:SF0">
    <property type="entry name" value="MITOCHONDRIAL IMPORT RECEPTOR SUBUNIT TOM22 HOMOLOG"/>
    <property type="match status" value="1"/>
</dbReference>
<dbReference type="STRING" id="294746.A5DBY2"/>
<sequence>MQPISPTCSRSRARFVKFLVTSPNSKSCPLTPTQMVKLTQVDDATANDFTASEKQTFAHSAGSDSEISDSDSDIEDDFDLENETLVDRLVALKDIIPPQNRTQILNASEVAKSYLISALHRSGNLLWGLTSSALLLGVPLSLAILAETQLQEMEKEMSLQQSAQDVLAPGSESAFGDEKKVATA</sequence>
<protein>
    <recommendedName>
        <fullName evidence="15">Mitochondrial import receptor subunit TOM22</fullName>
    </recommendedName>
</protein>
<keyword evidence="8" id="KW-0811">Translocation</keyword>
<keyword evidence="4" id="KW-0812">Transmembrane</keyword>
<proteinExistence type="inferred from homology"/>
<keyword evidence="9" id="KW-0496">Mitochondrion</keyword>
<evidence type="ECO:0000313" key="14">
    <source>
        <dbReference type="Proteomes" id="UP000001997"/>
    </source>
</evidence>
<dbReference type="PANTHER" id="PTHR12504">
    <property type="entry name" value="MITOCHONDRIAL IMPORT RECEPTOR SUBUNIT TOM22"/>
    <property type="match status" value="1"/>
</dbReference>
<evidence type="ECO:0000256" key="4">
    <source>
        <dbReference type="ARBA" id="ARBA00022692"/>
    </source>
</evidence>
<evidence type="ECO:0000256" key="9">
    <source>
        <dbReference type="ARBA" id="ARBA00023128"/>
    </source>
</evidence>
<feature type="region of interest" description="Disordered" evidence="12">
    <location>
        <begin position="54"/>
        <end position="73"/>
    </location>
</feature>
<dbReference type="Pfam" id="PF04281">
    <property type="entry name" value="Tom22"/>
    <property type="match status" value="1"/>
</dbReference>
<feature type="region of interest" description="Disordered" evidence="12">
    <location>
        <begin position="156"/>
        <end position="184"/>
    </location>
</feature>
<keyword evidence="10" id="KW-0472">Membrane</keyword>
<dbReference type="eggNOG" id="KOG4111">
    <property type="taxonomic scope" value="Eukaryota"/>
</dbReference>
<evidence type="ECO:0000256" key="10">
    <source>
        <dbReference type="ARBA" id="ARBA00023136"/>
    </source>
</evidence>
<evidence type="ECO:0000256" key="5">
    <source>
        <dbReference type="ARBA" id="ARBA00022787"/>
    </source>
</evidence>
<evidence type="ECO:0000256" key="7">
    <source>
        <dbReference type="ARBA" id="ARBA00022989"/>
    </source>
</evidence>
<keyword evidence="14" id="KW-1185">Reference proteome</keyword>
<comment type="subcellular location">
    <subcellularLocation>
        <location evidence="1">Mitochondrion outer membrane</location>
        <topology evidence="1">Single-pass membrane protein</topology>
    </subcellularLocation>
</comment>
<dbReference type="CDD" id="cd22884">
    <property type="entry name" value="TOM22"/>
    <property type="match status" value="1"/>
</dbReference>
<organism evidence="13 14">
    <name type="scientific">Meyerozyma guilliermondii (strain ATCC 6260 / CBS 566 / DSM 6381 / JCM 1539 / NBRC 10279 / NRRL Y-324)</name>
    <name type="common">Yeast</name>
    <name type="synonym">Candida guilliermondii</name>
    <dbReference type="NCBI Taxonomy" id="294746"/>
    <lineage>
        <taxon>Eukaryota</taxon>
        <taxon>Fungi</taxon>
        <taxon>Dikarya</taxon>
        <taxon>Ascomycota</taxon>
        <taxon>Saccharomycotina</taxon>
        <taxon>Pichiomycetes</taxon>
        <taxon>Debaryomycetaceae</taxon>
        <taxon>Meyerozyma</taxon>
    </lineage>
</organism>
<evidence type="ECO:0000256" key="6">
    <source>
        <dbReference type="ARBA" id="ARBA00022927"/>
    </source>
</evidence>
<dbReference type="GO" id="GO:0005741">
    <property type="term" value="C:mitochondrial outer membrane"/>
    <property type="evidence" value="ECO:0007669"/>
    <property type="project" value="UniProtKB-SubCell"/>
</dbReference>
<name>A5DBY2_PICGU</name>
<evidence type="ECO:0000256" key="2">
    <source>
        <dbReference type="ARBA" id="ARBA00009874"/>
    </source>
</evidence>
<reference evidence="13 14" key="1">
    <citation type="journal article" date="2009" name="Nature">
        <title>Evolution of pathogenicity and sexual reproduction in eight Candida genomes.</title>
        <authorList>
            <person name="Butler G."/>
            <person name="Rasmussen M.D."/>
            <person name="Lin M.F."/>
            <person name="Santos M.A."/>
            <person name="Sakthikumar S."/>
            <person name="Munro C.A."/>
            <person name="Rheinbay E."/>
            <person name="Grabherr M."/>
            <person name="Forche A."/>
            <person name="Reedy J.L."/>
            <person name="Agrafioti I."/>
            <person name="Arnaud M.B."/>
            <person name="Bates S."/>
            <person name="Brown A.J."/>
            <person name="Brunke S."/>
            <person name="Costanzo M.C."/>
            <person name="Fitzpatrick D.A."/>
            <person name="de Groot P.W."/>
            <person name="Harris D."/>
            <person name="Hoyer L.L."/>
            <person name="Hube B."/>
            <person name="Klis F.M."/>
            <person name="Kodira C."/>
            <person name="Lennard N."/>
            <person name="Logue M.E."/>
            <person name="Martin R."/>
            <person name="Neiman A.M."/>
            <person name="Nikolaou E."/>
            <person name="Quail M.A."/>
            <person name="Quinn J."/>
            <person name="Santos M.C."/>
            <person name="Schmitzberger F.F."/>
            <person name="Sherlock G."/>
            <person name="Shah P."/>
            <person name="Silverstein K.A."/>
            <person name="Skrzypek M.S."/>
            <person name="Soll D."/>
            <person name="Staggs R."/>
            <person name="Stansfield I."/>
            <person name="Stumpf M.P."/>
            <person name="Sudbery P.E."/>
            <person name="Srikantha T."/>
            <person name="Zeng Q."/>
            <person name="Berman J."/>
            <person name="Berriman M."/>
            <person name="Heitman J."/>
            <person name="Gow N.A."/>
            <person name="Lorenz M.C."/>
            <person name="Birren B.W."/>
            <person name="Kellis M."/>
            <person name="Cuomo C.A."/>
        </authorList>
    </citation>
    <scope>NUCLEOTIDE SEQUENCE [LARGE SCALE GENOMIC DNA]</scope>
    <source>
        <strain evidence="14">ATCC 6260 / CBS 566 / DSM 6381 / JCM 1539 / NBRC 10279 / NRRL Y-324</strain>
    </source>
</reference>
<dbReference type="EMBL" id="CH408155">
    <property type="protein sequence ID" value="EDK36689.1"/>
    <property type="molecule type" value="Genomic_DNA"/>
</dbReference>
<evidence type="ECO:0000256" key="1">
    <source>
        <dbReference type="ARBA" id="ARBA00004572"/>
    </source>
</evidence>
<evidence type="ECO:0000256" key="11">
    <source>
        <dbReference type="ARBA" id="ARBA00023170"/>
    </source>
</evidence>
<keyword evidence="6" id="KW-0653">Protein transport</keyword>
<dbReference type="FunCoup" id="A5DBY2">
    <property type="interactions" value="268"/>
</dbReference>
<dbReference type="AlphaFoldDB" id="A5DBY2"/>
<accession>A5DBY2</accession>
<dbReference type="OrthoDB" id="10016939at2759"/>
<evidence type="ECO:0000256" key="12">
    <source>
        <dbReference type="SAM" id="MobiDB-lite"/>
    </source>
</evidence>